<comment type="caution">
    <text evidence="2">The sequence shown here is derived from an EMBL/GenBank/DDBJ whole genome shotgun (WGS) entry which is preliminary data.</text>
</comment>
<dbReference type="OrthoDB" id="597270at2"/>
<sequence length="330" mass="38652">MKDNLISIIIPSYNRANLILETLESIKNQTYSNWECIIVDDGSTDDTEQVVNDYIIDKSRFSYQHRPLNKPKGANACRNYGLSISNGDYIIFFDSDDVLVSTAFENRIKEFQKNDNVDIVIFEMGKFVNNDLKAKDKSLVINGSWKVALDHFLTLKILPWSICRPTFKKSVLENIKFNETLQRFQDVDFNIRLLATVKPNYISIPLIDCYYRVADNNNPRKPEFFQHVIESVGIFIESIMSCLDDSNITLPKEKIKEWIFEIINNYMNSKVDISTLYKTISKSNDLLDLNKKELFLLYSLGYLNKTFKNKKGYYFLYKRIKNKYFNIIIK</sequence>
<dbReference type="Gene3D" id="3.90.550.10">
    <property type="entry name" value="Spore Coat Polysaccharide Biosynthesis Protein SpsA, Chain A"/>
    <property type="match status" value="1"/>
</dbReference>
<dbReference type="PANTHER" id="PTHR43685">
    <property type="entry name" value="GLYCOSYLTRANSFERASE"/>
    <property type="match status" value="1"/>
</dbReference>
<dbReference type="SUPFAM" id="SSF53448">
    <property type="entry name" value="Nucleotide-diphospho-sugar transferases"/>
    <property type="match status" value="1"/>
</dbReference>
<dbReference type="GO" id="GO:0016740">
    <property type="term" value="F:transferase activity"/>
    <property type="evidence" value="ECO:0007669"/>
    <property type="project" value="UniProtKB-KW"/>
</dbReference>
<dbReference type="InterPro" id="IPR050834">
    <property type="entry name" value="Glycosyltransf_2"/>
</dbReference>
<proteinExistence type="predicted"/>
<dbReference type="InterPro" id="IPR001173">
    <property type="entry name" value="Glyco_trans_2-like"/>
</dbReference>
<accession>A0A2S6ILJ1</accession>
<name>A0A2S6ILJ1_9FLAO</name>
<dbReference type="Pfam" id="PF00535">
    <property type="entry name" value="Glycos_transf_2"/>
    <property type="match status" value="1"/>
</dbReference>
<dbReference type="PANTHER" id="PTHR43685:SF2">
    <property type="entry name" value="GLYCOSYLTRANSFERASE 2-LIKE DOMAIN-CONTAINING PROTEIN"/>
    <property type="match status" value="1"/>
</dbReference>
<protein>
    <submittedName>
        <fullName evidence="2">Glycosyltransferase involved in cell wall biosynthesis</fullName>
    </submittedName>
</protein>
<reference evidence="2 3" key="1">
    <citation type="submission" date="2018-02" db="EMBL/GenBank/DDBJ databases">
        <title>Genomic Encyclopedia of Archaeal and Bacterial Type Strains, Phase II (KMG-II): from individual species to whole genera.</title>
        <authorList>
            <person name="Goeker M."/>
        </authorList>
    </citation>
    <scope>NUCLEOTIDE SEQUENCE [LARGE SCALE GENOMIC DNA]</scope>
    <source>
        <strain evidence="2 3">DSM 16809</strain>
    </source>
</reference>
<organism evidence="2 3">
    <name type="scientific">Nonlabens xylanidelens</name>
    <dbReference type="NCBI Taxonomy" id="191564"/>
    <lineage>
        <taxon>Bacteria</taxon>
        <taxon>Pseudomonadati</taxon>
        <taxon>Bacteroidota</taxon>
        <taxon>Flavobacteriia</taxon>
        <taxon>Flavobacteriales</taxon>
        <taxon>Flavobacteriaceae</taxon>
        <taxon>Nonlabens</taxon>
    </lineage>
</organism>
<evidence type="ECO:0000313" key="2">
    <source>
        <dbReference type="EMBL" id="PPK95107.1"/>
    </source>
</evidence>
<keyword evidence="2" id="KW-0808">Transferase</keyword>
<gene>
    <name evidence="2" type="ORF">LY01_01860</name>
</gene>
<dbReference type="CDD" id="cd00761">
    <property type="entry name" value="Glyco_tranf_GTA_type"/>
    <property type="match status" value="1"/>
</dbReference>
<keyword evidence="3" id="KW-1185">Reference proteome</keyword>
<dbReference type="RefSeq" id="WP_104515535.1">
    <property type="nucleotide sequence ID" value="NZ_MQVW01000024.1"/>
</dbReference>
<dbReference type="EMBL" id="PTJE01000003">
    <property type="protein sequence ID" value="PPK95107.1"/>
    <property type="molecule type" value="Genomic_DNA"/>
</dbReference>
<dbReference type="AlphaFoldDB" id="A0A2S6ILJ1"/>
<evidence type="ECO:0000259" key="1">
    <source>
        <dbReference type="Pfam" id="PF00535"/>
    </source>
</evidence>
<feature type="domain" description="Glycosyltransferase 2-like" evidence="1">
    <location>
        <begin position="7"/>
        <end position="145"/>
    </location>
</feature>
<dbReference type="Proteomes" id="UP000239002">
    <property type="component" value="Unassembled WGS sequence"/>
</dbReference>
<evidence type="ECO:0000313" key="3">
    <source>
        <dbReference type="Proteomes" id="UP000239002"/>
    </source>
</evidence>
<dbReference type="InterPro" id="IPR029044">
    <property type="entry name" value="Nucleotide-diphossugar_trans"/>
</dbReference>